<dbReference type="PANTHER" id="PTHR47245">
    <property type="entry name" value="PEPTIDYLPROLYL ISOMERASE"/>
    <property type="match status" value="1"/>
</dbReference>
<evidence type="ECO:0000256" key="3">
    <source>
        <dbReference type="ARBA" id="ARBA00022729"/>
    </source>
</evidence>
<evidence type="ECO:0000313" key="8">
    <source>
        <dbReference type="EMBL" id="MFD2532272.1"/>
    </source>
</evidence>
<dbReference type="EC" id="5.2.1.8" evidence="2"/>
<dbReference type="InterPro" id="IPR027304">
    <property type="entry name" value="Trigger_fact/SurA_dom_sf"/>
</dbReference>
<dbReference type="InterPro" id="IPR000297">
    <property type="entry name" value="PPIase_PpiC"/>
</dbReference>
<comment type="catalytic activity">
    <reaction evidence="1">
        <text>[protein]-peptidylproline (omega=180) = [protein]-peptidylproline (omega=0)</text>
        <dbReference type="Rhea" id="RHEA:16237"/>
        <dbReference type="Rhea" id="RHEA-COMP:10747"/>
        <dbReference type="Rhea" id="RHEA-COMP:10748"/>
        <dbReference type="ChEBI" id="CHEBI:83833"/>
        <dbReference type="ChEBI" id="CHEBI:83834"/>
        <dbReference type="EC" id="5.2.1.8"/>
    </reaction>
</comment>
<dbReference type="SUPFAM" id="SSF109998">
    <property type="entry name" value="Triger factor/SurA peptide-binding domain-like"/>
    <property type="match status" value="1"/>
</dbReference>
<proteinExistence type="predicted"/>
<evidence type="ECO:0000256" key="5">
    <source>
        <dbReference type="ARBA" id="ARBA00023235"/>
    </source>
</evidence>
<evidence type="ECO:0000256" key="1">
    <source>
        <dbReference type="ARBA" id="ARBA00000971"/>
    </source>
</evidence>
<protein>
    <recommendedName>
        <fullName evidence="2">peptidylprolyl isomerase</fullName>
        <ecNumber evidence="2">5.2.1.8</ecNumber>
    </recommendedName>
</protein>
<feature type="domain" description="PpiC" evidence="7">
    <location>
        <begin position="118"/>
        <end position="237"/>
    </location>
</feature>
<keyword evidence="5 8" id="KW-0413">Isomerase</keyword>
<dbReference type="PANTHER" id="PTHR47245:SF1">
    <property type="entry name" value="FOLDASE PROTEIN PRSA"/>
    <property type="match status" value="1"/>
</dbReference>
<keyword evidence="3 6" id="KW-0732">Signal</keyword>
<feature type="chain" id="PRO_5046480165" description="peptidylprolyl isomerase" evidence="6">
    <location>
        <begin position="18"/>
        <end position="303"/>
    </location>
</feature>
<sequence length="303" mass="35694">MKAQLLLLFLSLGFIMASCKSNTENSEEVLAQVGSEVLTKEHARSEIPPNIFRDDSSTAYISFRDDWVRRQIILQEAERLNFSNRQDVQRRLHRLQEEFILQSVQDYIIGEFEDGMEVSDQEARNYYQQNKEKFTLEERYVRYRHLIAESNADAERAKRELMQAVEWDTVADRYSKYPDLKIRESERFWPISIAGGDISMLNRYLRIIGPSEISPTYRSGNDYHFVQLIEERPAGDHPDLDWLIEQIKEWLTLEKRKRAFNTYVKNLYLQAQANNEITIYNVTNELNSVSSDTLTLNQTTNEE</sequence>
<dbReference type="Gene3D" id="1.10.4030.10">
    <property type="entry name" value="Porin chaperone SurA, peptide-binding domain"/>
    <property type="match status" value="1"/>
</dbReference>
<dbReference type="InterPro" id="IPR046357">
    <property type="entry name" value="PPIase_dom_sf"/>
</dbReference>
<evidence type="ECO:0000256" key="2">
    <source>
        <dbReference type="ARBA" id="ARBA00013194"/>
    </source>
</evidence>
<evidence type="ECO:0000256" key="6">
    <source>
        <dbReference type="SAM" id="SignalP"/>
    </source>
</evidence>
<keyword evidence="4" id="KW-0697">Rotamase</keyword>
<reference evidence="9" key="1">
    <citation type="journal article" date="2019" name="Int. J. Syst. Evol. Microbiol.">
        <title>The Global Catalogue of Microorganisms (GCM) 10K type strain sequencing project: providing services to taxonomists for standard genome sequencing and annotation.</title>
        <authorList>
            <consortium name="The Broad Institute Genomics Platform"/>
            <consortium name="The Broad Institute Genome Sequencing Center for Infectious Disease"/>
            <person name="Wu L."/>
            <person name="Ma J."/>
        </authorList>
    </citation>
    <scope>NUCLEOTIDE SEQUENCE [LARGE SCALE GENOMIC DNA]</scope>
    <source>
        <strain evidence="9">KCTC 52042</strain>
    </source>
</reference>
<accession>A0ABW5JLI8</accession>
<feature type="signal peptide" evidence="6">
    <location>
        <begin position="1"/>
        <end position="17"/>
    </location>
</feature>
<dbReference type="RefSeq" id="WP_390300571.1">
    <property type="nucleotide sequence ID" value="NZ_JBHULI010000024.1"/>
</dbReference>
<dbReference type="GO" id="GO:0016853">
    <property type="term" value="F:isomerase activity"/>
    <property type="evidence" value="ECO:0007669"/>
    <property type="project" value="UniProtKB-KW"/>
</dbReference>
<dbReference type="InterPro" id="IPR050245">
    <property type="entry name" value="PrsA_foldase"/>
</dbReference>
<comment type="caution">
    <text evidence="8">The sequence shown here is derived from an EMBL/GenBank/DDBJ whole genome shotgun (WGS) entry which is preliminary data.</text>
</comment>
<dbReference type="Pfam" id="PF13145">
    <property type="entry name" value="Rotamase_2"/>
    <property type="match status" value="1"/>
</dbReference>
<organism evidence="8 9">
    <name type="scientific">Gracilimonas halophila</name>
    <dbReference type="NCBI Taxonomy" id="1834464"/>
    <lineage>
        <taxon>Bacteria</taxon>
        <taxon>Pseudomonadati</taxon>
        <taxon>Balneolota</taxon>
        <taxon>Balneolia</taxon>
        <taxon>Balneolales</taxon>
        <taxon>Balneolaceae</taxon>
        <taxon>Gracilimonas</taxon>
    </lineage>
</organism>
<evidence type="ECO:0000313" key="9">
    <source>
        <dbReference type="Proteomes" id="UP001597460"/>
    </source>
</evidence>
<keyword evidence="9" id="KW-1185">Reference proteome</keyword>
<dbReference type="Proteomes" id="UP001597460">
    <property type="component" value="Unassembled WGS sequence"/>
</dbReference>
<gene>
    <name evidence="8" type="ORF">ACFSVN_07425</name>
</gene>
<name>A0ABW5JLI8_9BACT</name>
<evidence type="ECO:0000256" key="4">
    <source>
        <dbReference type="ARBA" id="ARBA00023110"/>
    </source>
</evidence>
<dbReference type="EMBL" id="JBHULI010000024">
    <property type="protein sequence ID" value="MFD2532272.1"/>
    <property type="molecule type" value="Genomic_DNA"/>
</dbReference>
<dbReference type="Gene3D" id="3.10.50.40">
    <property type="match status" value="1"/>
</dbReference>
<evidence type="ECO:0000259" key="7">
    <source>
        <dbReference type="Pfam" id="PF13145"/>
    </source>
</evidence>
<dbReference type="PROSITE" id="PS51257">
    <property type="entry name" value="PROKAR_LIPOPROTEIN"/>
    <property type="match status" value="1"/>
</dbReference>